<evidence type="ECO:0000256" key="2">
    <source>
        <dbReference type="SAM" id="MobiDB-lite"/>
    </source>
</evidence>
<feature type="compositionally biased region" description="Low complexity" evidence="2">
    <location>
        <begin position="118"/>
        <end position="127"/>
    </location>
</feature>
<dbReference type="InterPro" id="IPR007763">
    <property type="entry name" value="NDUFA12"/>
</dbReference>
<accession>A0A3L8E843</accession>
<sequence length="153" mass="18128">MPKERRLFVMIWNNFIASLKPRAIQRKLIGEDYYGTKYYEEPPRPAHPNRPPRSFVPVNKEDFEQELPAEWEAWLRHRRKNPPTREEIEANYQLAMTKKQNAAKLADTYSNVATETLPTQSTSSQPTNPGNYPTYQEYKDYGKDYKPKDPYKE</sequence>
<evidence type="ECO:0000313" key="3">
    <source>
        <dbReference type="EMBL" id="RLU27628.1"/>
    </source>
</evidence>
<dbReference type="AlphaFoldDB" id="A0A3L8E843"/>
<dbReference type="GO" id="GO:0045271">
    <property type="term" value="C:respiratory chain complex I"/>
    <property type="evidence" value="ECO:0007669"/>
    <property type="project" value="InterPro"/>
</dbReference>
<dbReference type="Pfam" id="PF05071">
    <property type="entry name" value="NDUFA12"/>
    <property type="match status" value="1"/>
</dbReference>
<dbReference type="GO" id="GO:0032981">
    <property type="term" value="P:mitochondrial respiratory chain complex I assembly"/>
    <property type="evidence" value="ECO:0007669"/>
    <property type="project" value="TreeGrafter"/>
</dbReference>
<reference evidence="3" key="1">
    <citation type="journal article" date="2018" name="Genome Res.">
        <title>The genomic architecture and molecular evolution of ant odorant receptors.</title>
        <authorList>
            <person name="McKenzie S.K."/>
            <person name="Kronauer D.J.C."/>
        </authorList>
    </citation>
    <scope>NUCLEOTIDE SEQUENCE [LARGE SCALE GENOMIC DNA]</scope>
    <source>
        <strain evidence="3">Clonal line C1</strain>
    </source>
</reference>
<comment type="similarity">
    <text evidence="1">Belongs to the complex I NDUFA12 subunit family.</text>
</comment>
<name>A0A3L8E843_OOCBI</name>
<protein>
    <recommendedName>
        <fullName evidence="4">Mimitin, mitochondrial</fullName>
    </recommendedName>
</protein>
<reference evidence="3" key="2">
    <citation type="submission" date="2018-07" db="EMBL/GenBank/DDBJ databases">
        <authorList>
            <person name="Mckenzie S.K."/>
            <person name="Kronauer D.J.C."/>
        </authorList>
    </citation>
    <scope>NUCLEOTIDE SEQUENCE</scope>
    <source>
        <strain evidence="3">Clonal line C1</strain>
    </source>
</reference>
<feature type="compositionally biased region" description="Basic and acidic residues" evidence="2">
    <location>
        <begin position="137"/>
        <end position="153"/>
    </location>
</feature>
<dbReference type="PANTHER" id="PTHR32470:SF2">
    <property type="entry name" value="NADH DEHYDROGENASE [UBIQUINONE] 1 ALPHA SUBCOMPLEX ASSEMBLY FACTOR 2"/>
    <property type="match status" value="1"/>
</dbReference>
<evidence type="ECO:0008006" key="4">
    <source>
        <dbReference type="Google" id="ProtNLM"/>
    </source>
</evidence>
<dbReference type="PANTHER" id="PTHR32470">
    <property type="entry name" value="ADH DEHYDROGENASE [UBIQUINONE] 1 ALPHA SUBCOMPLEX ASSEMBLY FACTOR 2"/>
    <property type="match status" value="1"/>
</dbReference>
<dbReference type="Proteomes" id="UP000279307">
    <property type="component" value="Chromosome 1"/>
</dbReference>
<feature type="compositionally biased region" description="Polar residues" evidence="2">
    <location>
        <begin position="108"/>
        <end position="117"/>
    </location>
</feature>
<evidence type="ECO:0000256" key="1">
    <source>
        <dbReference type="ARBA" id="ARBA00007355"/>
    </source>
</evidence>
<comment type="caution">
    <text evidence="3">The sequence shown here is derived from an EMBL/GenBank/DDBJ whole genome shotgun (WGS) entry which is preliminary data.</text>
</comment>
<gene>
    <name evidence="3" type="ORF">DMN91_001432</name>
</gene>
<proteinExistence type="inferred from homology"/>
<dbReference type="GO" id="GO:0005739">
    <property type="term" value="C:mitochondrion"/>
    <property type="evidence" value="ECO:0007669"/>
    <property type="project" value="TreeGrafter"/>
</dbReference>
<dbReference type="InterPro" id="IPR052618">
    <property type="entry name" value="ComplexI_NDUFA12"/>
</dbReference>
<dbReference type="OrthoDB" id="10255576at2759"/>
<dbReference type="EMBL" id="QOIP01000001">
    <property type="protein sequence ID" value="RLU27628.1"/>
    <property type="molecule type" value="Genomic_DNA"/>
</dbReference>
<feature type="region of interest" description="Disordered" evidence="2">
    <location>
        <begin position="106"/>
        <end position="153"/>
    </location>
</feature>
<organism evidence="3">
    <name type="scientific">Ooceraea biroi</name>
    <name type="common">Clonal raider ant</name>
    <name type="synonym">Cerapachys biroi</name>
    <dbReference type="NCBI Taxonomy" id="2015173"/>
    <lineage>
        <taxon>Eukaryota</taxon>
        <taxon>Metazoa</taxon>
        <taxon>Ecdysozoa</taxon>
        <taxon>Arthropoda</taxon>
        <taxon>Hexapoda</taxon>
        <taxon>Insecta</taxon>
        <taxon>Pterygota</taxon>
        <taxon>Neoptera</taxon>
        <taxon>Endopterygota</taxon>
        <taxon>Hymenoptera</taxon>
        <taxon>Apocrita</taxon>
        <taxon>Aculeata</taxon>
        <taxon>Formicoidea</taxon>
        <taxon>Formicidae</taxon>
        <taxon>Dorylinae</taxon>
        <taxon>Ooceraea</taxon>
    </lineage>
</organism>